<evidence type="ECO:0000313" key="1">
    <source>
        <dbReference type="EMBL" id="ODA34745.1"/>
    </source>
</evidence>
<sequence>MGKTHASYGDTTPVEIRSSTEATLWWIVEWTFAWLGRDCRLSKDHKRTTTSGETLFQIGMIDLMARRLPKTWAFGDRLLTKWVALRRVGDPQLAS</sequence>
<evidence type="ECO:0008006" key="3">
    <source>
        <dbReference type="Google" id="ProtNLM"/>
    </source>
</evidence>
<dbReference type="AlphaFoldDB" id="A0A1C3ENE4"/>
<dbReference type="EMBL" id="LYDR01000039">
    <property type="protein sequence ID" value="ODA34745.1"/>
    <property type="molecule type" value="Genomic_DNA"/>
</dbReference>
<keyword evidence="2" id="KW-1185">Reference proteome</keyword>
<dbReference type="Proteomes" id="UP000094828">
    <property type="component" value="Unassembled WGS sequence"/>
</dbReference>
<evidence type="ECO:0000313" key="2">
    <source>
        <dbReference type="Proteomes" id="UP000094828"/>
    </source>
</evidence>
<proteinExistence type="predicted"/>
<name>A0A1C3ENE4_9PLAN</name>
<accession>A0A1C3ENE4</accession>
<reference evidence="1 2" key="1">
    <citation type="submission" date="2016-05" db="EMBL/GenBank/DDBJ databases">
        <title>Genomic and physiological characterization of Planctopirus sp. isolated from fresh water lake.</title>
        <authorList>
            <person name="Subhash Y."/>
            <person name="Ramana C."/>
        </authorList>
    </citation>
    <scope>NUCLEOTIDE SEQUENCE [LARGE SCALE GENOMIC DNA]</scope>
    <source>
        <strain evidence="1 2">JC280</strain>
    </source>
</reference>
<comment type="caution">
    <text evidence="1">The sequence shown here is derived from an EMBL/GenBank/DDBJ whole genome shotgun (WGS) entry which is preliminary data.</text>
</comment>
<protein>
    <recommendedName>
        <fullName evidence="3">Transposase DDE domain-containing protein</fullName>
    </recommendedName>
</protein>
<gene>
    <name evidence="1" type="ORF">A6X21_03505</name>
</gene>
<dbReference type="STRING" id="1841610.A6X21_03505"/>
<organism evidence="1 2">
    <name type="scientific">Planctopirus hydrillae</name>
    <dbReference type="NCBI Taxonomy" id="1841610"/>
    <lineage>
        <taxon>Bacteria</taxon>
        <taxon>Pseudomonadati</taxon>
        <taxon>Planctomycetota</taxon>
        <taxon>Planctomycetia</taxon>
        <taxon>Planctomycetales</taxon>
        <taxon>Planctomycetaceae</taxon>
        <taxon>Planctopirus</taxon>
    </lineage>
</organism>